<gene>
    <name evidence="1" type="ordered locus">Jden_2314</name>
</gene>
<protein>
    <recommendedName>
        <fullName evidence="3">HK97 gp10 family phage protein</fullName>
    </recommendedName>
</protein>
<dbReference type="STRING" id="471856.Jden_2314"/>
<proteinExistence type="predicted"/>
<dbReference type="HOGENOM" id="CLU_189061_0_0_11"/>
<dbReference type="KEGG" id="jde:Jden_2314"/>
<reference evidence="1 2" key="1">
    <citation type="journal article" date="2009" name="Stand. Genomic Sci.">
        <title>Complete genome sequence of Jonesia denitrificans type strain (Prevot 55134).</title>
        <authorList>
            <person name="Pukall R."/>
            <person name="Gehrich-Schroter G."/>
            <person name="Lapidus A."/>
            <person name="Nolan M."/>
            <person name="Glavina Del Rio T."/>
            <person name="Lucas S."/>
            <person name="Chen F."/>
            <person name="Tice H."/>
            <person name="Pitluck S."/>
            <person name="Cheng J.F."/>
            <person name="Copeland A."/>
            <person name="Saunders E."/>
            <person name="Brettin T."/>
            <person name="Detter J.C."/>
            <person name="Bruce D."/>
            <person name="Goodwin L."/>
            <person name="Pati A."/>
            <person name="Ivanova N."/>
            <person name="Mavromatis K."/>
            <person name="Ovchinnikova G."/>
            <person name="Chen A."/>
            <person name="Palaniappan K."/>
            <person name="Land M."/>
            <person name="Hauser L."/>
            <person name="Chang Y.J."/>
            <person name="Jeffries C.D."/>
            <person name="Chain P."/>
            <person name="Goker M."/>
            <person name="Bristow J."/>
            <person name="Eisen J.A."/>
            <person name="Markowitz V."/>
            <person name="Hugenholtz P."/>
            <person name="Kyrpides N.C."/>
            <person name="Klenk H.P."/>
            <person name="Han C."/>
        </authorList>
    </citation>
    <scope>NUCLEOTIDE SEQUENCE [LARGE SCALE GENOMIC DNA]</scope>
    <source>
        <strain evidence="2">ATCC 14870 / DSM 20603 / BCRC 15368 / CIP 55.134 / JCM 11481 / NBRC 15587 / NCTC 10816 / Prevot 55134</strain>
    </source>
</reference>
<organism evidence="1 2">
    <name type="scientific">Jonesia denitrificans (strain ATCC 14870 / DSM 20603 / BCRC 15368 / CIP 55.134 / JCM 11481 / NBRC 15587 / NCTC 10816 / Prevot 55134)</name>
    <name type="common">Listeria denitrificans</name>
    <dbReference type="NCBI Taxonomy" id="471856"/>
    <lineage>
        <taxon>Bacteria</taxon>
        <taxon>Bacillati</taxon>
        <taxon>Actinomycetota</taxon>
        <taxon>Actinomycetes</taxon>
        <taxon>Micrococcales</taxon>
        <taxon>Jonesiaceae</taxon>
        <taxon>Jonesia</taxon>
    </lineage>
</organism>
<sequence>MGSRVKVKMNSAGAARVMNSAGVQARLLAHAESMAAAANSMLDPASAGAGRFEADVKPGKVRAHARVTAAGVYPIRHNLKHNTLLKVLGNG</sequence>
<dbReference type="AlphaFoldDB" id="C7R261"/>
<keyword evidence="2" id="KW-1185">Reference proteome</keyword>
<evidence type="ECO:0000313" key="2">
    <source>
        <dbReference type="Proteomes" id="UP000000628"/>
    </source>
</evidence>
<name>C7R261_JONDD</name>
<evidence type="ECO:0008006" key="3">
    <source>
        <dbReference type="Google" id="ProtNLM"/>
    </source>
</evidence>
<dbReference type="EMBL" id="CP001706">
    <property type="protein sequence ID" value="ACV09949.1"/>
    <property type="molecule type" value="Genomic_DNA"/>
</dbReference>
<dbReference type="Proteomes" id="UP000000628">
    <property type="component" value="Chromosome"/>
</dbReference>
<dbReference type="RefSeq" id="WP_015772561.1">
    <property type="nucleotide sequence ID" value="NC_013174.1"/>
</dbReference>
<accession>C7R261</accession>
<evidence type="ECO:0000313" key="1">
    <source>
        <dbReference type="EMBL" id="ACV09949.1"/>
    </source>
</evidence>